<dbReference type="OrthoDB" id="2969507at2"/>
<dbReference type="EMBL" id="WNZW01000001">
    <property type="protein sequence ID" value="MUG44307.1"/>
    <property type="molecule type" value="Genomic_DNA"/>
</dbReference>
<dbReference type="RefSeq" id="WP_155609702.1">
    <property type="nucleotide sequence ID" value="NZ_WNZW01000001.1"/>
</dbReference>
<name>A0A7X3CMM2_9BACL</name>
<organism evidence="1 2">
    <name type="scientific">Paenibacillus woosongensis</name>
    <dbReference type="NCBI Taxonomy" id="307580"/>
    <lineage>
        <taxon>Bacteria</taxon>
        <taxon>Bacillati</taxon>
        <taxon>Bacillota</taxon>
        <taxon>Bacilli</taxon>
        <taxon>Bacillales</taxon>
        <taxon>Paenibacillaceae</taxon>
        <taxon>Paenibacillus</taxon>
    </lineage>
</organism>
<evidence type="ECO:0008006" key="3">
    <source>
        <dbReference type="Google" id="ProtNLM"/>
    </source>
</evidence>
<reference evidence="1 2" key="1">
    <citation type="submission" date="2019-11" db="EMBL/GenBank/DDBJ databases">
        <title>Draft genome sequences of five Paenibacillus species of dairy origin.</title>
        <authorList>
            <person name="Olajide A.M."/>
            <person name="Chen S."/>
            <person name="Lapointe G."/>
        </authorList>
    </citation>
    <scope>NUCLEOTIDE SEQUENCE [LARGE SCALE GENOMIC DNA]</scope>
    <source>
        <strain evidence="1 2">12CR55</strain>
    </source>
</reference>
<protein>
    <recommendedName>
        <fullName evidence="3">Lipoprotein</fullName>
    </recommendedName>
</protein>
<evidence type="ECO:0000313" key="1">
    <source>
        <dbReference type="EMBL" id="MUG44307.1"/>
    </source>
</evidence>
<comment type="caution">
    <text evidence="1">The sequence shown here is derived from an EMBL/GenBank/DDBJ whole genome shotgun (WGS) entry which is preliminary data.</text>
</comment>
<sequence>MKKAITMSLIFVSIILSGCNSKKLSDAEFTNLTPAEIKMGNFTYLMTDEVLTTDEVEEQIGKVTQIQEMVSYSEDQNPYKNPSEIFKVKDTSVEKAIAIQVNDKLYIANIDK</sequence>
<gene>
    <name evidence="1" type="ORF">GNP95_04755</name>
</gene>
<dbReference type="Proteomes" id="UP000447876">
    <property type="component" value="Unassembled WGS sequence"/>
</dbReference>
<dbReference type="AlphaFoldDB" id="A0A7X3CMM2"/>
<dbReference type="PROSITE" id="PS51257">
    <property type="entry name" value="PROKAR_LIPOPROTEIN"/>
    <property type="match status" value="1"/>
</dbReference>
<accession>A0A7X3CMM2</accession>
<evidence type="ECO:0000313" key="2">
    <source>
        <dbReference type="Proteomes" id="UP000447876"/>
    </source>
</evidence>
<proteinExistence type="predicted"/>